<evidence type="ECO:0000313" key="4">
    <source>
        <dbReference type="Proteomes" id="UP000268229"/>
    </source>
</evidence>
<evidence type="ECO:0000256" key="2">
    <source>
        <dbReference type="SAM" id="SignalP"/>
    </source>
</evidence>
<dbReference type="Gene3D" id="2.60.40.4150">
    <property type="entry name" value="Type VI secretion system, lipoprotein SciN"/>
    <property type="match status" value="1"/>
</dbReference>
<dbReference type="EMBL" id="LR134516">
    <property type="protein sequence ID" value="VEJ20639.1"/>
    <property type="molecule type" value="Genomic_DNA"/>
</dbReference>
<dbReference type="PANTHER" id="PTHR37625">
    <property type="entry name" value="OUTER MEMBRANE LIPOPROTEIN-RELATED"/>
    <property type="match status" value="1"/>
</dbReference>
<dbReference type="PROSITE" id="PS51257">
    <property type="entry name" value="PROKAR_LIPOPROTEIN"/>
    <property type="match status" value="1"/>
</dbReference>
<dbReference type="KEGG" id="nani:NCTC12227_00348"/>
<keyword evidence="4" id="KW-1185">Reference proteome</keyword>
<dbReference type="PANTHER" id="PTHR37625:SF4">
    <property type="entry name" value="OUTER MEMBRANE LIPOPROTEIN"/>
    <property type="match status" value="1"/>
</dbReference>
<dbReference type="InterPro" id="IPR017734">
    <property type="entry name" value="T6SS_SciN"/>
</dbReference>
<feature type="region of interest" description="Disordered" evidence="1">
    <location>
        <begin position="175"/>
        <end position="208"/>
    </location>
</feature>
<sequence length="208" mass="24397">MQKNLISQILILISFLMLGACASDHKPPKESDESGEKINVQIIVAPDVNPDMVGRPSPVRLDLYQLTSDGEFKQSNYFDLINETKEKLGDKLIQHNQYMLHPDTVKVFPVKVDSHLKYFGVVVSYRDLNESQWRLMLLKQDKRWYQFGRQYLYLNIGKNTVSQLSKQEMREMLKEYKERRPEQKNIRESGKARKEANDLSKGIFREDK</sequence>
<feature type="signal peptide" evidence="2">
    <location>
        <begin position="1"/>
        <end position="22"/>
    </location>
</feature>
<dbReference type="NCBIfam" id="TIGR03352">
    <property type="entry name" value="VI_chp_3"/>
    <property type="match status" value="1"/>
</dbReference>
<name>A0A3S4XS17_9NEIS</name>
<dbReference type="AlphaFoldDB" id="A0A3S4XS17"/>
<dbReference type="STRING" id="326522.BWD08_01475"/>
<reference evidence="3 4" key="1">
    <citation type="submission" date="2018-12" db="EMBL/GenBank/DDBJ databases">
        <authorList>
            <consortium name="Pathogen Informatics"/>
        </authorList>
    </citation>
    <scope>NUCLEOTIDE SEQUENCE [LARGE SCALE GENOMIC DNA]</scope>
    <source>
        <strain evidence="3 4">NCTC12227</strain>
    </source>
</reference>
<dbReference type="Proteomes" id="UP000268229">
    <property type="component" value="Chromosome"/>
</dbReference>
<organism evidence="3 4">
    <name type="scientific">Neisseria animaloris</name>
    <dbReference type="NCBI Taxonomy" id="326522"/>
    <lineage>
        <taxon>Bacteria</taxon>
        <taxon>Pseudomonadati</taxon>
        <taxon>Pseudomonadota</taxon>
        <taxon>Betaproteobacteria</taxon>
        <taxon>Neisseriales</taxon>
        <taxon>Neisseriaceae</taxon>
        <taxon>Neisseria</taxon>
    </lineage>
</organism>
<gene>
    <name evidence="3" type="ORF">NCTC12227_00348</name>
</gene>
<protein>
    <submittedName>
        <fullName evidence="3">Uncharacterized protein conserved in bacteria</fullName>
    </submittedName>
</protein>
<dbReference type="InterPro" id="IPR038706">
    <property type="entry name" value="Type_VI_SciN-like_sf"/>
</dbReference>
<dbReference type="Pfam" id="PF12790">
    <property type="entry name" value="T6SS-SciN"/>
    <property type="match status" value="1"/>
</dbReference>
<accession>A0A3S4XS17</accession>
<dbReference type="RefSeq" id="WP_232012717.1">
    <property type="nucleotide sequence ID" value="NZ_LR134516.1"/>
</dbReference>
<evidence type="ECO:0000313" key="3">
    <source>
        <dbReference type="EMBL" id="VEJ20639.1"/>
    </source>
</evidence>
<keyword evidence="2" id="KW-0732">Signal</keyword>
<proteinExistence type="predicted"/>
<feature type="chain" id="PRO_5018661809" evidence="2">
    <location>
        <begin position="23"/>
        <end position="208"/>
    </location>
</feature>
<evidence type="ECO:0000256" key="1">
    <source>
        <dbReference type="SAM" id="MobiDB-lite"/>
    </source>
</evidence>